<proteinExistence type="predicted"/>
<name>A0A8H7VJD1_9FUNG</name>
<dbReference type="AlphaFoldDB" id="A0A8H7VJD1"/>
<accession>A0A8H7VJD1</accession>
<dbReference type="OrthoDB" id="298344at2759"/>
<dbReference type="Proteomes" id="UP000646827">
    <property type="component" value="Unassembled WGS sequence"/>
</dbReference>
<evidence type="ECO:0000313" key="3">
    <source>
        <dbReference type="Proteomes" id="UP000646827"/>
    </source>
</evidence>
<protein>
    <submittedName>
        <fullName evidence="2">Uncharacterized protein</fullName>
    </submittedName>
</protein>
<feature type="compositionally biased region" description="Low complexity" evidence="1">
    <location>
        <begin position="26"/>
        <end position="59"/>
    </location>
</feature>
<keyword evidence="3" id="KW-1185">Reference proteome</keyword>
<evidence type="ECO:0000256" key="1">
    <source>
        <dbReference type="SAM" id="MobiDB-lite"/>
    </source>
</evidence>
<dbReference type="EMBL" id="JAEPRB010000120">
    <property type="protein sequence ID" value="KAG2221062.1"/>
    <property type="molecule type" value="Genomic_DNA"/>
</dbReference>
<evidence type="ECO:0000313" key="2">
    <source>
        <dbReference type="EMBL" id="KAG2221062.1"/>
    </source>
</evidence>
<organism evidence="2 3">
    <name type="scientific">Circinella minor</name>
    <dbReference type="NCBI Taxonomy" id="1195481"/>
    <lineage>
        <taxon>Eukaryota</taxon>
        <taxon>Fungi</taxon>
        <taxon>Fungi incertae sedis</taxon>
        <taxon>Mucoromycota</taxon>
        <taxon>Mucoromycotina</taxon>
        <taxon>Mucoromycetes</taxon>
        <taxon>Mucorales</taxon>
        <taxon>Lichtheimiaceae</taxon>
        <taxon>Circinella</taxon>
    </lineage>
</organism>
<gene>
    <name evidence="2" type="ORF">INT45_009720</name>
</gene>
<feature type="region of interest" description="Disordered" evidence="1">
    <location>
        <begin position="24"/>
        <end position="89"/>
    </location>
</feature>
<reference evidence="2 3" key="1">
    <citation type="submission" date="2020-12" db="EMBL/GenBank/DDBJ databases">
        <title>Metabolic potential, ecology and presence of endohyphal bacteria is reflected in genomic diversity of Mucoromycotina.</title>
        <authorList>
            <person name="Muszewska A."/>
            <person name="Okrasinska A."/>
            <person name="Steczkiewicz K."/>
            <person name="Drgas O."/>
            <person name="Orlowska M."/>
            <person name="Perlinska-Lenart U."/>
            <person name="Aleksandrzak-Piekarczyk T."/>
            <person name="Szatraj K."/>
            <person name="Zielenkiewicz U."/>
            <person name="Pilsyk S."/>
            <person name="Malc E."/>
            <person name="Mieczkowski P."/>
            <person name="Kruszewska J.S."/>
            <person name="Biernat P."/>
            <person name="Pawlowska J."/>
        </authorList>
    </citation>
    <scope>NUCLEOTIDE SEQUENCE [LARGE SCALE GENOMIC DNA]</scope>
    <source>
        <strain evidence="2 3">CBS 142.35</strain>
    </source>
</reference>
<comment type="caution">
    <text evidence="2">The sequence shown here is derived from an EMBL/GenBank/DDBJ whole genome shotgun (WGS) entry which is preliminary data.</text>
</comment>
<sequence length="500" mass="58263">MSNQNIGNSTGKKKYLQTKLSFVPVNSSNNNENNRPTSSSSSSSSTTLNINKLKNINNTFTESVTDNNKNEKLKHKERNRTPSTENKLSFTKLPQQQEPTPFTIEPPTLNPISLLYNQEDLWVRLQIREFVFRFGSYFEIDSRATASLQNVQGNWRIKRLGVNLTYQLLSSMEHGLIDIPSSSFHSTTHKKSIFYGARTIQQLANKIIYDWMDHYDLNNSYLWTKEAARIEFIERLQRDGLNVHHWENLIELLSIVTGIASSSTTDNEEEEEDIIMEDVNNKMPEPEEIIHSLPTELKMLQMICDLLLLHTSLRRIWVHEEQAKELKLQETELKFERKQLLQEQPLIKEGIKPSERLIQVEKKLMDTMIAQQKNTKRFTPAGQDMKGNEYWIFNDLITYGNDARNSEPYWGHGVIIIGPGFISNDVDMDLSQQEQELQETKDKWWYISDVNDIIQLRRYIIQQNRPSSSTINNNIDPLLQQLNMRSQYLQSLEFINSTTK</sequence>